<feature type="region of interest" description="Disordered" evidence="1">
    <location>
        <begin position="145"/>
        <end position="177"/>
    </location>
</feature>
<reference evidence="3 4" key="1">
    <citation type="journal article" date="2016" name="Nat. Commun.">
        <title>Thousands of microbial genomes shed light on interconnected biogeochemical processes in an aquifer system.</title>
        <authorList>
            <person name="Anantharaman K."/>
            <person name="Brown C.T."/>
            <person name="Hug L.A."/>
            <person name="Sharon I."/>
            <person name="Castelle C.J."/>
            <person name="Probst A.J."/>
            <person name="Thomas B.C."/>
            <person name="Singh A."/>
            <person name="Wilkins M.J."/>
            <person name="Karaoz U."/>
            <person name="Brodie E.L."/>
            <person name="Williams K.H."/>
            <person name="Hubbard S.S."/>
            <person name="Banfield J.F."/>
        </authorList>
    </citation>
    <scope>NUCLEOTIDE SEQUENCE [LARGE SCALE GENOMIC DNA]</scope>
</reference>
<proteinExistence type="predicted"/>
<dbReference type="AlphaFoldDB" id="A0A1F7H1D7"/>
<evidence type="ECO:0000313" key="3">
    <source>
        <dbReference type="EMBL" id="OGK24542.1"/>
    </source>
</evidence>
<gene>
    <name evidence="3" type="ORF">A3C24_03265</name>
</gene>
<organism evidence="3 4">
    <name type="scientific">Candidatus Roizmanbacteria bacterium RIFCSPHIGHO2_02_FULL_37_24</name>
    <dbReference type="NCBI Taxonomy" id="1802037"/>
    <lineage>
        <taxon>Bacteria</taxon>
        <taxon>Candidatus Roizmaniibacteriota</taxon>
    </lineage>
</organism>
<dbReference type="Gene3D" id="3.30.70.2390">
    <property type="match status" value="1"/>
</dbReference>
<comment type="caution">
    <text evidence="3">The sequence shown here is derived from an EMBL/GenBank/DDBJ whole genome shotgun (WGS) entry which is preliminary data.</text>
</comment>
<evidence type="ECO:0000313" key="4">
    <source>
        <dbReference type="Proteomes" id="UP000177159"/>
    </source>
</evidence>
<dbReference type="Pfam" id="PF13399">
    <property type="entry name" value="LytR_C"/>
    <property type="match status" value="1"/>
</dbReference>
<accession>A0A1F7H1D7</accession>
<feature type="compositionally biased region" description="Polar residues" evidence="1">
    <location>
        <begin position="158"/>
        <end position="177"/>
    </location>
</feature>
<feature type="domain" description="LytR/CpsA/Psr regulator C-terminal" evidence="2">
    <location>
        <begin position="59"/>
        <end position="146"/>
    </location>
</feature>
<evidence type="ECO:0000259" key="2">
    <source>
        <dbReference type="Pfam" id="PF13399"/>
    </source>
</evidence>
<dbReference type="InterPro" id="IPR027381">
    <property type="entry name" value="LytR/CpsA/Psr_C"/>
</dbReference>
<evidence type="ECO:0000256" key="1">
    <source>
        <dbReference type="SAM" id="MobiDB-lite"/>
    </source>
</evidence>
<dbReference type="EMBL" id="MFZM01000006">
    <property type="protein sequence ID" value="OGK24542.1"/>
    <property type="molecule type" value="Genomic_DNA"/>
</dbReference>
<protein>
    <recommendedName>
        <fullName evidence="2">LytR/CpsA/Psr regulator C-terminal domain-containing protein</fullName>
    </recommendedName>
</protein>
<dbReference type="Proteomes" id="UP000177159">
    <property type="component" value="Unassembled WGS sequence"/>
</dbReference>
<sequence length="177" mass="18960">MNKKIIIVAVAILLAIGAGAWFFMNRSNQESQSEKTVEETFVTQAPQPTEEPAFEKSDFSIKVLNGSGTVGLAGKLEGELKDAGFTVDSTGNADNYDYKNTIIQKKANVPDGFIELLKETLSDTYGTIDVEELSEDESVDVVIIIGGQQSKEEEKPTATPTKAASDSESTSSGQTGE</sequence>
<name>A0A1F7H1D7_9BACT</name>